<evidence type="ECO:0000313" key="5">
    <source>
        <dbReference type="Proteomes" id="UP000001861"/>
    </source>
</evidence>
<dbReference type="AlphaFoldDB" id="A8NDS6"/>
<feature type="transmembrane region" description="Helical" evidence="2">
    <location>
        <begin position="256"/>
        <end position="282"/>
    </location>
</feature>
<feature type="transmembrane region" description="Helical" evidence="2">
    <location>
        <begin position="167"/>
        <end position="190"/>
    </location>
</feature>
<gene>
    <name evidence="4" type="ORF">CC1G_10697</name>
</gene>
<dbReference type="InterPro" id="IPR045338">
    <property type="entry name" value="DUF6535"/>
</dbReference>
<evidence type="ECO:0000313" key="4">
    <source>
        <dbReference type="EMBL" id="EAU89001.1"/>
    </source>
</evidence>
<dbReference type="OrthoDB" id="3235960at2759"/>
<dbReference type="Proteomes" id="UP000001861">
    <property type="component" value="Unassembled WGS sequence"/>
</dbReference>
<feature type="compositionally biased region" description="Basic and acidic residues" evidence="1">
    <location>
        <begin position="14"/>
        <end position="41"/>
    </location>
</feature>
<dbReference type="STRING" id="240176.A8NDS6"/>
<sequence length="831" mass="93969">MDTTPANGPSCSLEDSKDVHIDVNEQGEDEKGYSPNDESRGAKGPGFPWEVGKRWSCEDPLRFPIVSEGQTLKECREIVEVLDNGKCEAWKDEIQNLLIFAGLFSAIVTSFSVEVAGSLEDSPEDVTIQLLTQLLAVQLNSTANPTGMTVPEVPSFAPPPNATRVNILWTVSLTLSLAVTTVAILCLQWIREYQRQDPGRSHKDTLASRHVRDRSFAAWKVPFIISILPIILLVSLALFLVGLVDYFHAMSPLTAWILVSVVGPTLLVVVATTVLPGLYDFWVINGWQNRWRTPSDLFPSYCAYKSPQAWAFTMSCSTLVIAWSNFKDLLRPAWKRRPPPNSLTKVLNLPNWIAYDGWWRGHSKDDYVSSIFSLAQELKGTESSIPHGVYDCLRDMQTADELRKASKAILGPENVPSPKFFDENRVPVLKDLVMFNVGQELFVSQGLKHDLQDWQHLHRLELFTRLSQSLGSIREGSYTYGNLEPILTIECPPLFNDVDISKEKLPSLPSGLRIELFKCFQDRLNETQSTHPQGWAWPVVTPNVFNSMLALLSTFVLDPVEDVDASDEEGKAALVQSTAATRWPQTFSMVDAGFRSLANHPQSCDLFINCLAPWMNKYHKDAFRHNKTLLVESNGVWEFLDAVYSVGIEDRTWEQARLWENFELEIGFKVMSPSLRIQLLDDYTSALATYPNPELGTGTLPNRILEIALTFILDEHSPSTDRILLRNKIDGAFHLLVSFQRYLDLQGLDWRFCRQGLLPWTDPANEEMFLANRDLLDGGDATGFLDFLEILPRKWDSEMYYNEQWKRLGGLLGESEDDRESLEISDHEGDM</sequence>
<proteinExistence type="predicted"/>
<feature type="domain" description="DUF6535" evidence="3">
    <location>
        <begin position="75"/>
        <end position="247"/>
    </location>
</feature>
<comment type="caution">
    <text evidence="4">The sequence shown here is derived from an EMBL/GenBank/DDBJ whole genome shotgun (WGS) entry which is preliminary data.</text>
</comment>
<dbReference type="GeneID" id="6009339"/>
<dbReference type="eggNOG" id="ENOG502SN69">
    <property type="taxonomic scope" value="Eukaryota"/>
</dbReference>
<accession>A8NDS6</accession>
<dbReference type="EMBL" id="AACS02000002">
    <property type="protein sequence ID" value="EAU89001.1"/>
    <property type="molecule type" value="Genomic_DNA"/>
</dbReference>
<feature type="transmembrane region" description="Helical" evidence="2">
    <location>
        <begin position="221"/>
        <end position="244"/>
    </location>
</feature>
<dbReference type="KEGG" id="cci:CC1G_10697"/>
<protein>
    <recommendedName>
        <fullName evidence="3">DUF6535 domain-containing protein</fullName>
    </recommendedName>
</protein>
<feature type="transmembrane region" description="Helical" evidence="2">
    <location>
        <begin position="96"/>
        <end position="113"/>
    </location>
</feature>
<keyword evidence="5" id="KW-1185">Reference proteome</keyword>
<dbReference type="RefSeq" id="XP_001832848.1">
    <property type="nucleotide sequence ID" value="XM_001832796.1"/>
</dbReference>
<reference evidence="4 5" key="1">
    <citation type="journal article" date="2010" name="Proc. Natl. Acad. Sci. U.S.A.">
        <title>Insights into evolution of multicellular fungi from the assembled chromosomes of the mushroom Coprinopsis cinerea (Coprinus cinereus).</title>
        <authorList>
            <person name="Stajich J.E."/>
            <person name="Wilke S.K."/>
            <person name="Ahren D."/>
            <person name="Au C.H."/>
            <person name="Birren B.W."/>
            <person name="Borodovsky M."/>
            <person name="Burns C."/>
            <person name="Canback B."/>
            <person name="Casselton L.A."/>
            <person name="Cheng C.K."/>
            <person name="Deng J."/>
            <person name="Dietrich F.S."/>
            <person name="Fargo D.C."/>
            <person name="Farman M.L."/>
            <person name="Gathman A.C."/>
            <person name="Goldberg J."/>
            <person name="Guigo R."/>
            <person name="Hoegger P.J."/>
            <person name="Hooker J.B."/>
            <person name="Huggins A."/>
            <person name="James T.Y."/>
            <person name="Kamada T."/>
            <person name="Kilaru S."/>
            <person name="Kodira C."/>
            <person name="Kues U."/>
            <person name="Kupfer D."/>
            <person name="Kwan H.S."/>
            <person name="Lomsadze A."/>
            <person name="Li W."/>
            <person name="Lilly W.W."/>
            <person name="Ma L.J."/>
            <person name="Mackey A.J."/>
            <person name="Manning G."/>
            <person name="Martin F."/>
            <person name="Muraguchi H."/>
            <person name="Natvig D.O."/>
            <person name="Palmerini H."/>
            <person name="Ramesh M.A."/>
            <person name="Rehmeyer C.J."/>
            <person name="Roe B.A."/>
            <person name="Shenoy N."/>
            <person name="Stanke M."/>
            <person name="Ter-Hovhannisyan V."/>
            <person name="Tunlid A."/>
            <person name="Velagapudi R."/>
            <person name="Vision T.J."/>
            <person name="Zeng Q."/>
            <person name="Zolan M.E."/>
            <person name="Pukkila P.J."/>
        </authorList>
    </citation>
    <scope>NUCLEOTIDE SEQUENCE [LARGE SCALE GENOMIC DNA]</scope>
    <source>
        <strain evidence="5">Okayama-7 / 130 / ATCC MYA-4618 / FGSC 9003</strain>
    </source>
</reference>
<keyword evidence="2" id="KW-0472">Membrane</keyword>
<feature type="region of interest" description="Disordered" evidence="1">
    <location>
        <begin position="1"/>
        <end position="47"/>
    </location>
</feature>
<feature type="compositionally biased region" description="Polar residues" evidence="1">
    <location>
        <begin position="1"/>
        <end position="10"/>
    </location>
</feature>
<evidence type="ECO:0000259" key="3">
    <source>
        <dbReference type="Pfam" id="PF20153"/>
    </source>
</evidence>
<dbReference type="InParanoid" id="A8NDS6"/>
<organism evidence="4 5">
    <name type="scientific">Coprinopsis cinerea (strain Okayama-7 / 130 / ATCC MYA-4618 / FGSC 9003)</name>
    <name type="common">Inky cap fungus</name>
    <name type="synonym">Hormographiella aspergillata</name>
    <dbReference type="NCBI Taxonomy" id="240176"/>
    <lineage>
        <taxon>Eukaryota</taxon>
        <taxon>Fungi</taxon>
        <taxon>Dikarya</taxon>
        <taxon>Basidiomycota</taxon>
        <taxon>Agaricomycotina</taxon>
        <taxon>Agaricomycetes</taxon>
        <taxon>Agaricomycetidae</taxon>
        <taxon>Agaricales</taxon>
        <taxon>Agaricineae</taxon>
        <taxon>Psathyrellaceae</taxon>
        <taxon>Coprinopsis</taxon>
    </lineage>
</organism>
<evidence type="ECO:0000256" key="1">
    <source>
        <dbReference type="SAM" id="MobiDB-lite"/>
    </source>
</evidence>
<name>A8NDS6_COPC7</name>
<dbReference type="Pfam" id="PF20153">
    <property type="entry name" value="DUF6535"/>
    <property type="match status" value="1"/>
</dbReference>
<keyword evidence="2" id="KW-0812">Transmembrane</keyword>
<dbReference type="VEuPathDB" id="FungiDB:CC1G_10697"/>
<evidence type="ECO:0000256" key="2">
    <source>
        <dbReference type="SAM" id="Phobius"/>
    </source>
</evidence>
<keyword evidence="2" id="KW-1133">Transmembrane helix</keyword>